<proteinExistence type="predicted"/>
<comment type="caution">
    <text evidence="2">The sequence shown here is derived from an EMBL/GenBank/DDBJ whole genome shotgun (WGS) entry which is preliminary data.</text>
</comment>
<feature type="domain" description="Aminoglycoside phosphotransferase" evidence="1">
    <location>
        <begin position="9"/>
        <end position="223"/>
    </location>
</feature>
<sequence length="373" mass="42634">MQFVKEKTNIPVPSVIAWGLGHENPLGLGPFIIMEYIEGEPLDTILRQGTGPEEAHALRLDISDEELKTIYRQIANILLELSAHNFPRIGSLSRNTDFGSGIYSRPLTLKMNEIKSHGGVRVGGHISKTFSSTTSYFRDVAEQDMQHLWGQPNSVDDMEDARRKYLHNKIFKAIGPHFVDSKYDYGPFKLICDDFRLGNILVNNAQDLKIVAVLDWEWAYAAPFQMLYSPPRWLLLKKPLDWDDVDISKYNSLLKMFVNVLEAEEQKRAEGLSMPSMAALMHESMKDGKFWFHELIYSCFESPDSRAWTAIRQLLPSIDELATVSGPAVELFVNSKMEQLNQYNVEWAAMKEEIDKKEADFLALKKRVEEDAV</sequence>
<dbReference type="PANTHER" id="PTHR21310">
    <property type="entry name" value="AMINOGLYCOSIDE PHOSPHOTRANSFERASE-RELATED-RELATED"/>
    <property type="match status" value="1"/>
</dbReference>
<dbReference type="OrthoDB" id="5412996at2759"/>
<evidence type="ECO:0000313" key="2">
    <source>
        <dbReference type="EMBL" id="GIJ99704.1"/>
    </source>
</evidence>
<dbReference type="Gene3D" id="3.90.1200.10">
    <property type="match status" value="1"/>
</dbReference>
<dbReference type="EMBL" id="BOPL01000002">
    <property type="protein sequence ID" value="GIJ99704.1"/>
    <property type="molecule type" value="Genomic_DNA"/>
</dbReference>
<keyword evidence="3" id="KW-1185">Reference proteome</keyword>
<evidence type="ECO:0000313" key="3">
    <source>
        <dbReference type="Proteomes" id="UP000710440"/>
    </source>
</evidence>
<dbReference type="InterPro" id="IPR002575">
    <property type="entry name" value="Aminoglycoside_PTrfase"/>
</dbReference>
<protein>
    <recommendedName>
        <fullName evidence="1">Aminoglycoside phosphotransferase domain-containing protein</fullName>
    </recommendedName>
</protein>
<accession>A0A9P3BNC9</accession>
<dbReference type="InterPro" id="IPR051678">
    <property type="entry name" value="AGP_Transferase"/>
</dbReference>
<organism evidence="2 3">
    <name type="scientific">Aspergillus viridinutans</name>
    <dbReference type="NCBI Taxonomy" id="75553"/>
    <lineage>
        <taxon>Eukaryota</taxon>
        <taxon>Fungi</taxon>
        <taxon>Dikarya</taxon>
        <taxon>Ascomycota</taxon>
        <taxon>Pezizomycotina</taxon>
        <taxon>Eurotiomycetes</taxon>
        <taxon>Eurotiomycetidae</taxon>
        <taxon>Eurotiales</taxon>
        <taxon>Aspergillaceae</taxon>
        <taxon>Aspergillus</taxon>
        <taxon>Aspergillus subgen. Fumigati</taxon>
    </lineage>
</organism>
<dbReference type="GeneID" id="66931688"/>
<gene>
    <name evidence="2" type="ORF">Aspvir_003706</name>
</gene>
<name>A0A9P3BNC9_ASPVI</name>
<dbReference type="SUPFAM" id="SSF56112">
    <property type="entry name" value="Protein kinase-like (PK-like)"/>
    <property type="match status" value="1"/>
</dbReference>
<evidence type="ECO:0000259" key="1">
    <source>
        <dbReference type="Pfam" id="PF01636"/>
    </source>
</evidence>
<dbReference type="RefSeq" id="XP_043122891.1">
    <property type="nucleotide sequence ID" value="XM_043266956.1"/>
</dbReference>
<dbReference type="PANTHER" id="PTHR21310:SF37">
    <property type="entry name" value="AMINOGLYCOSIDE PHOSPHOTRANSFERASE DOMAIN-CONTAINING PROTEIN"/>
    <property type="match status" value="1"/>
</dbReference>
<dbReference type="Proteomes" id="UP000710440">
    <property type="component" value="Unassembled WGS sequence"/>
</dbReference>
<reference evidence="2 3" key="1">
    <citation type="submission" date="2021-02" db="EMBL/GenBank/DDBJ databases">
        <title>Pan-genome distribution and transcriptional activeness of fungal secondary metabolism genes in Aspergillus section Fumigati.</title>
        <authorList>
            <person name="Takahashi H."/>
            <person name="Umemura M."/>
            <person name="Ninomiya A."/>
            <person name="Kusuya Y."/>
            <person name="Urayama S."/>
            <person name="Shimizu M."/>
            <person name="Watanabe A."/>
            <person name="Kamei K."/>
            <person name="Yaguchi T."/>
            <person name="Hagiwara D."/>
        </authorList>
    </citation>
    <scope>NUCLEOTIDE SEQUENCE [LARGE SCALE GENOMIC DNA]</scope>
    <source>
        <strain evidence="2 3">IFM 47045</strain>
    </source>
</reference>
<dbReference type="Pfam" id="PF01636">
    <property type="entry name" value="APH"/>
    <property type="match status" value="1"/>
</dbReference>
<dbReference type="InterPro" id="IPR011009">
    <property type="entry name" value="Kinase-like_dom_sf"/>
</dbReference>
<dbReference type="AlphaFoldDB" id="A0A9P3BNC9"/>